<comment type="caution">
    <text evidence="2">The sequence shown here is derived from an EMBL/GenBank/DDBJ whole genome shotgun (WGS) entry which is preliminary data.</text>
</comment>
<dbReference type="Proteomes" id="UP001385951">
    <property type="component" value="Unassembled WGS sequence"/>
</dbReference>
<feature type="domain" description="NADAR" evidence="1">
    <location>
        <begin position="40"/>
        <end position="219"/>
    </location>
</feature>
<reference evidence="2 3" key="1">
    <citation type="submission" date="2022-09" db="EMBL/GenBank/DDBJ databases">
        <authorList>
            <person name="Palmer J.M."/>
        </authorList>
    </citation>
    <scope>NUCLEOTIDE SEQUENCE [LARGE SCALE GENOMIC DNA]</scope>
    <source>
        <strain evidence="2 3">DSM 7382</strain>
    </source>
</reference>
<dbReference type="InterPro" id="IPR012816">
    <property type="entry name" value="NADAR"/>
</dbReference>
<evidence type="ECO:0000259" key="1">
    <source>
        <dbReference type="Pfam" id="PF08719"/>
    </source>
</evidence>
<dbReference type="SUPFAM" id="SSF143990">
    <property type="entry name" value="YbiA-like"/>
    <property type="match status" value="1"/>
</dbReference>
<keyword evidence="3" id="KW-1185">Reference proteome</keyword>
<name>A0AAW0F9T5_9APHY</name>
<dbReference type="AlphaFoldDB" id="A0AAW0F9T5"/>
<gene>
    <name evidence="2" type="ORF">QCA50_020020</name>
</gene>
<proteinExistence type="predicted"/>
<dbReference type="EMBL" id="JASBNA010000098">
    <property type="protein sequence ID" value="KAK7676991.1"/>
    <property type="molecule type" value="Genomic_DNA"/>
</dbReference>
<dbReference type="Gene3D" id="1.10.357.40">
    <property type="entry name" value="YbiA-like"/>
    <property type="match status" value="1"/>
</dbReference>
<sequence>MSWYSPLLDLVRAPPVETRDNPEDEMPYTYPSNNQDDYVFFWKITETHGWASQWYNAPFRAQVDIRIEPSSSSSHTKPIHIQSSGEHLFPTAEHWMMACKALLFDDQEIFSQIVLTTGTSPDTMKAIKSLGRKVSNFDEELWVAARYRIVVEGNLGKFRENKELREKLLATEERWIVEASPMDRIWGVGFGEKRALSVKKSWGLNLLGRALMDVRKTLKEEEPGVQGER</sequence>
<organism evidence="2 3">
    <name type="scientific">Cerrena zonata</name>
    <dbReference type="NCBI Taxonomy" id="2478898"/>
    <lineage>
        <taxon>Eukaryota</taxon>
        <taxon>Fungi</taxon>
        <taxon>Dikarya</taxon>
        <taxon>Basidiomycota</taxon>
        <taxon>Agaricomycotina</taxon>
        <taxon>Agaricomycetes</taxon>
        <taxon>Polyporales</taxon>
        <taxon>Cerrenaceae</taxon>
        <taxon>Cerrena</taxon>
    </lineage>
</organism>
<dbReference type="InterPro" id="IPR037238">
    <property type="entry name" value="YbiA-like_sf"/>
</dbReference>
<evidence type="ECO:0000313" key="2">
    <source>
        <dbReference type="EMBL" id="KAK7676991.1"/>
    </source>
</evidence>
<protein>
    <recommendedName>
        <fullName evidence="1">NADAR domain-containing protein</fullName>
    </recommendedName>
</protein>
<dbReference type="NCBIfam" id="TIGR02464">
    <property type="entry name" value="ribofla_fusion"/>
    <property type="match status" value="1"/>
</dbReference>
<dbReference type="CDD" id="cd15457">
    <property type="entry name" value="NADAR"/>
    <property type="match status" value="1"/>
</dbReference>
<accession>A0AAW0F9T5</accession>
<evidence type="ECO:0000313" key="3">
    <source>
        <dbReference type="Proteomes" id="UP001385951"/>
    </source>
</evidence>
<dbReference type="Pfam" id="PF08719">
    <property type="entry name" value="NADAR"/>
    <property type="match status" value="1"/>
</dbReference>